<sequence length="851" mass="90238">MRYLKRSHILIAASVLAMAVSQPAQCGNDSKSPLHLPRQDMAASLLAIGKATDTEILFQPADVRHLTAPALDGTYSAQEAVHAILAHSGLEIEIRQGSIFIRKSRSGRAEGDDDGIIVTGSRIRGAPPTSPVITLSQSELLAQNKTTMGEAIRDIPQNFNGGQSAGIGRNVPQGSGSYIGAGTGLNLRGLGGDATLTLLNGQRLSYNASLQSIDISTLPLGMIDRIEIVADGASALYGSDAVAGVANIVLKRDMKGLITSAHVGLPTGGGGVQQQYNLVTGSQWSSGGFILGYEYGQSDAIKASDRSYAATRSPGLTLYPGLKHHSLVLSGHTSLASNLEFSADALYSKRWSYMAYALTSAGNVLTSGGDFANDSDSFTVAPSLKYRLGAWKFTLSGTYGLDQSHYRGSSFSGGVNTYPTYGCYCNEANSVEISADGALLNLPGGEARVALGGGLRTNFFHAYRTLGNAQNIAVSQQDYYAYGELSLPLVSSDMGVTGIDRLNFSAALRYDNYPGVGKVVTPRLGLIYAPSPDLDIKGSWGRSFKAPTLFQQYNSLGVTAWGASNAGGSGYPGTASVLLLTGGNPNLKPERAETWSATAALHPRALEGAQLEVSFFRVFYRDRIVAPITYLTQSLSNPIYADLVDLNPSDAAKTAVLANAGAFSNALGRTYDPADVVAIVHDNSTNASSQKIYGVDATARYRHSFDGDRSLTFNLRGSYLHSIQKLSDLQPTTTLAGTLFNPPHVRANGGLIWAQPDLTLSTSLNYTGGLNDTRTTRTARIGAMMTWDLAATWSPKNAHGPLHGMTFALSVTNALNAEPTPISGLTYETPYDSTNYTPFGRVVGLTVSRQW</sequence>
<dbReference type="InterPro" id="IPR036942">
    <property type="entry name" value="Beta-barrel_TonB_sf"/>
</dbReference>
<keyword evidence="4" id="KW-0406">Ion transport</keyword>
<organism evidence="14 15">
    <name type="scientific">Novosphingobium sediminicola</name>
    <dbReference type="NCBI Taxonomy" id="563162"/>
    <lineage>
        <taxon>Bacteria</taxon>
        <taxon>Pseudomonadati</taxon>
        <taxon>Pseudomonadota</taxon>
        <taxon>Alphaproteobacteria</taxon>
        <taxon>Sphingomonadales</taxon>
        <taxon>Sphingomonadaceae</taxon>
        <taxon>Novosphingobium</taxon>
    </lineage>
</organism>
<keyword evidence="3 10" id="KW-1134">Transmembrane beta strand</keyword>
<evidence type="ECO:0000313" key="14">
    <source>
        <dbReference type="EMBL" id="MBB3957075.1"/>
    </source>
</evidence>
<dbReference type="PROSITE" id="PS52016">
    <property type="entry name" value="TONB_DEPENDENT_REC_3"/>
    <property type="match status" value="1"/>
</dbReference>
<dbReference type="InterPro" id="IPR000531">
    <property type="entry name" value="Beta-barrel_TonB"/>
</dbReference>
<dbReference type="Gene3D" id="2.170.130.10">
    <property type="entry name" value="TonB-dependent receptor, plug domain"/>
    <property type="match status" value="1"/>
</dbReference>
<evidence type="ECO:0000256" key="2">
    <source>
        <dbReference type="ARBA" id="ARBA00022448"/>
    </source>
</evidence>
<dbReference type="GO" id="GO:0009279">
    <property type="term" value="C:cell outer membrane"/>
    <property type="evidence" value="ECO:0007669"/>
    <property type="project" value="UniProtKB-SubCell"/>
</dbReference>
<evidence type="ECO:0000256" key="11">
    <source>
        <dbReference type="RuleBase" id="RU003357"/>
    </source>
</evidence>
<evidence type="ECO:0000256" key="5">
    <source>
        <dbReference type="ARBA" id="ARBA00022692"/>
    </source>
</evidence>
<accession>A0A7W6CKD7</accession>
<keyword evidence="8 10" id="KW-0472">Membrane</keyword>
<dbReference type="PANTHER" id="PTHR47234:SF3">
    <property type="entry name" value="SECRETIN_TONB SHORT N-TERMINAL DOMAIN-CONTAINING PROTEIN"/>
    <property type="match status" value="1"/>
</dbReference>
<protein>
    <submittedName>
        <fullName evidence="14">Outer membrane receptor protein involved in Fe transport</fullName>
    </submittedName>
</protein>
<dbReference type="RefSeq" id="WP_183628071.1">
    <property type="nucleotide sequence ID" value="NZ_JACIDX010000019.1"/>
</dbReference>
<dbReference type="Pfam" id="PF07715">
    <property type="entry name" value="Plug"/>
    <property type="match status" value="1"/>
</dbReference>
<dbReference type="InterPro" id="IPR011662">
    <property type="entry name" value="Secretin/TonB_short_N"/>
</dbReference>
<dbReference type="AlphaFoldDB" id="A0A7W6CKD7"/>
<dbReference type="PANTHER" id="PTHR47234">
    <property type="match status" value="1"/>
</dbReference>
<gene>
    <name evidence="14" type="ORF">GGR38_004049</name>
</gene>
<proteinExistence type="inferred from homology"/>
<keyword evidence="6" id="KW-0408">Iron</keyword>
<evidence type="ECO:0000256" key="7">
    <source>
        <dbReference type="ARBA" id="ARBA00023077"/>
    </source>
</evidence>
<keyword evidence="7 11" id="KW-0798">TonB box</keyword>
<feature type="chain" id="PRO_5030731730" evidence="12">
    <location>
        <begin position="27"/>
        <end position="851"/>
    </location>
</feature>
<evidence type="ECO:0000256" key="3">
    <source>
        <dbReference type="ARBA" id="ARBA00022452"/>
    </source>
</evidence>
<name>A0A7W6CKD7_9SPHN</name>
<evidence type="ECO:0000313" key="15">
    <source>
        <dbReference type="Proteomes" id="UP000548867"/>
    </source>
</evidence>
<evidence type="ECO:0000256" key="12">
    <source>
        <dbReference type="SAM" id="SignalP"/>
    </source>
</evidence>
<feature type="domain" description="Secretin/TonB short N-terminal" evidence="13">
    <location>
        <begin position="54"/>
        <end position="104"/>
    </location>
</feature>
<evidence type="ECO:0000256" key="10">
    <source>
        <dbReference type="PROSITE-ProRule" id="PRU01360"/>
    </source>
</evidence>
<keyword evidence="4" id="KW-0410">Iron transport</keyword>
<dbReference type="Gene3D" id="2.40.170.20">
    <property type="entry name" value="TonB-dependent receptor, beta-barrel domain"/>
    <property type="match status" value="1"/>
</dbReference>
<evidence type="ECO:0000256" key="4">
    <source>
        <dbReference type="ARBA" id="ARBA00022496"/>
    </source>
</evidence>
<keyword evidence="12" id="KW-0732">Signal</keyword>
<keyword evidence="15" id="KW-1185">Reference proteome</keyword>
<evidence type="ECO:0000259" key="13">
    <source>
        <dbReference type="SMART" id="SM00965"/>
    </source>
</evidence>
<evidence type="ECO:0000256" key="1">
    <source>
        <dbReference type="ARBA" id="ARBA00004571"/>
    </source>
</evidence>
<dbReference type="EMBL" id="JACIDX010000019">
    <property type="protein sequence ID" value="MBB3957075.1"/>
    <property type="molecule type" value="Genomic_DNA"/>
</dbReference>
<evidence type="ECO:0000256" key="8">
    <source>
        <dbReference type="ARBA" id="ARBA00023136"/>
    </source>
</evidence>
<evidence type="ECO:0000256" key="6">
    <source>
        <dbReference type="ARBA" id="ARBA00023004"/>
    </source>
</evidence>
<comment type="subcellular location">
    <subcellularLocation>
        <location evidence="1 10">Cell outer membrane</location>
        <topology evidence="1 10">Multi-pass membrane protein</topology>
    </subcellularLocation>
</comment>
<dbReference type="InterPro" id="IPR039426">
    <property type="entry name" value="TonB-dep_rcpt-like"/>
</dbReference>
<dbReference type="SUPFAM" id="SSF56935">
    <property type="entry name" value="Porins"/>
    <property type="match status" value="1"/>
</dbReference>
<keyword evidence="5 10" id="KW-0812">Transmembrane</keyword>
<dbReference type="Pfam" id="PF00593">
    <property type="entry name" value="TonB_dep_Rec_b-barrel"/>
    <property type="match status" value="1"/>
</dbReference>
<feature type="signal peptide" evidence="12">
    <location>
        <begin position="1"/>
        <end position="26"/>
    </location>
</feature>
<keyword evidence="14" id="KW-0675">Receptor</keyword>
<dbReference type="CDD" id="cd01347">
    <property type="entry name" value="ligand_gated_channel"/>
    <property type="match status" value="1"/>
</dbReference>
<evidence type="ECO:0000256" key="9">
    <source>
        <dbReference type="ARBA" id="ARBA00023237"/>
    </source>
</evidence>
<comment type="similarity">
    <text evidence="10 11">Belongs to the TonB-dependent receptor family.</text>
</comment>
<dbReference type="InterPro" id="IPR037066">
    <property type="entry name" value="Plug_dom_sf"/>
</dbReference>
<dbReference type="Gene3D" id="3.55.50.30">
    <property type="match status" value="1"/>
</dbReference>
<dbReference type="GO" id="GO:0006826">
    <property type="term" value="P:iron ion transport"/>
    <property type="evidence" value="ECO:0007669"/>
    <property type="project" value="UniProtKB-KW"/>
</dbReference>
<dbReference type="SMART" id="SM00965">
    <property type="entry name" value="STN"/>
    <property type="match status" value="1"/>
</dbReference>
<reference evidence="14 15" key="1">
    <citation type="submission" date="2020-08" db="EMBL/GenBank/DDBJ databases">
        <title>Genomic Encyclopedia of Type Strains, Phase IV (KMG-IV): sequencing the most valuable type-strain genomes for metagenomic binning, comparative biology and taxonomic classification.</title>
        <authorList>
            <person name="Goeker M."/>
        </authorList>
    </citation>
    <scope>NUCLEOTIDE SEQUENCE [LARGE SCALE GENOMIC DNA]</scope>
    <source>
        <strain evidence="14 15">DSM 27057</strain>
    </source>
</reference>
<keyword evidence="9 10" id="KW-0998">Cell outer membrane</keyword>
<keyword evidence="2 10" id="KW-0813">Transport</keyword>
<comment type="caution">
    <text evidence="14">The sequence shown here is derived from an EMBL/GenBank/DDBJ whole genome shotgun (WGS) entry which is preliminary data.</text>
</comment>
<dbReference type="InterPro" id="IPR012910">
    <property type="entry name" value="Plug_dom"/>
</dbReference>
<dbReference type="Proteomes" id="UP000548867">
    <property type="component" value="Unassembled WGS sequence"/>
</dbReference>